<feature type="region of interest" description="Disordered" evidence="3">
    <location>
        <begin position="85"/>
        <end position="112"/>
    </location>
</feature>
<sequence length="112" mass="12863">MSADDKKRASHIVEQLGFDLSSVTRAFYKQIIRERRIPLDLCCDDPQPNAETLQALREAEEMIANGTGIKYDTAEEAMQAIFDEDDREQAALRQERQRHAESRTRSDVHTGR</sequence>
<evidence type="ECO:0008006" key="6">
    <source>
        <dbReference type="Google" id="ProtNLM"/>
    </source>
</evidence>
<comment type="similarity">
    <text evidence="1">Belongs to the RelB/DinJ antitoxin family.</text>
</comment>
<dbReference type="Proteomes" id="UP001321748">
    <property type="component" value="Chromosome"/>
</dbReference>
<reference evidence="4 5" key="1">
    <citation type="journal article" date="2023" name="Microbiol. Spectr.">
        <title>Symbiosis of Carpenter Bees with Uncharacterized Lactic Acid Bacteria Showing NAD Auxotrophy.</title>
        <authorList>
            <person name="Kawasaki S."/>
            <person name="Ozawa K."/>
            <person name="Mori T."/>
            <person name="Yamamoto A."/>
            <person name="Ito M."/>
            <person name="Ohkuma M."/>
            <person name="Sakamoto M."/>
            <person name="Matsutani M."/>
        </authorList>
    </citation>
    <scope>NUCLEOTIDE SEQUENCE [LARGE SCALE GENOMIC DNA]</scope>
    <source>
        <strain evidence="4 5">KimH</strain>
    </source>
</reference>
<keyword evidence="5" id="KW-1185">Reference proteome</keyword>
<evidence type="ECO:0000313" key="5">
    <source>
        <dbReference type="Proteomes" id="UP001321748"/>
    </source>
</evidence>
<gene>
    <name evidence="4" type="ORF">KIMH_14750</name>
</gene>
<dbReference type="InterPro" id="IPR007337">
    <property type="entry name" value="RelB/DinJ"/>
</dbReference>
<name>A0ABN6SH75_9BIFI</name>
<accession>A0ABN6SH75</accession>
<organism evidence="4 5">
    <name type="scientific">Bombiscardovia apis</name>
    <dbReference type="NCBI Taxonomy" id="2932182"/>
    <lineage>
        <taxon>Bacteria</taxon>
        <taxon>Bacillati</taxon>
        <taxon>Actinomycetota</taxon>
        <taxon>Actinomycetes</taxon>
        <taxon>Bifidobacteriales</taxon>
        <taxon>Bifidobacteriaceae</taxon>
        <taxon>Bombiscardovia</taxon>
    </lineage>
</organism>
<evidence type="ECO:0000256" key="1">
    <source>
        <dbReference type="ARBA" id="ARBA00010562"/>
    </source>
</evidence>
<dbReference type="PANTHER" id="PTHR38781">
    <property type="entry name" value="ANTITOXIN DINJ-RELATED"/>
    <property type="match status" value="1"/>
</dbReference>
<evidence type="ECO:0000256" key="2">
    <source>
        <dbReference type="ARBA" id="ARBA00022649"/>
    </source>
</evidence>
<dbReference type="Pfam" id="PF04221">
    <property type="entry name" value="RelB"/>
    <property type="match status" value="1"/>
</dbReference>
<keyword evidence="2" id="KW-1277">Toxin-antitoxin system</keyword>
<dbReference type="PANTHER" id="PTHR38781:SF1">
    <property type="entry name" value="ANTITOXIN DINJ-RELATED"/>
    <property type="match status" value="1"/>
</dbReference>
<protein>
    <recommendedName>
        <fullName evidence="6">Damage-inducible protein J</fullName>
    </recommendedName>
</protein>
<proteinExistence type="inferred from homology"/>
<dbReference type="Gene3D" id="1.10.1220.10">
    <property type="entry name" value="Met repressor-like"/>
    <property type="match status" value="1"/>
</dbReference>
<dbReference type="EMBL" id="AP026800">
    <property type="protein sequence ID" value="BDR55364.1"/>
    <property type="molecule type" value="Genomic_DNA"/>
</dbReference>
<evidence type="ECO:0000313" key="4">
    <source>
        <dbReference type="EMBL" id="BDR55364.1"/>
    </source>
</evidence>
<feature type="compositionally biased region" description="Basic and acidic residues" evidence="3">
    <location>
        <begin position="88"/>
        <end position="112"/>
    </location>
</feature>
<evidence type="ECO:0000256" key="3">
    <source>
        <dbReference type="SAM" id="MobiDB-lite"/>
    </source>
</evidence>
<dbReference type="InterPro" id="IPR013321">
    <property type="entry name" value="Arc_rbn_hlx_hlx"/>
</dbReference>